<sequence>MAGVGRCSAGRQARISDPAKCPRSHPRLKPQTQYKEEKSL</sequence>
<dbReference type="Proteomes" id="UP000004756">
    <property type="component" value="Unassembled WGS sequence"/>
</dbReference>
<protein>
    <submittedName>
        <fullName evidence="2">Uncharacterized protein</fullName>
    </submittedName>
</protein>
<dbReference type="EMBL" id="ACCJ01000165">
    <property type="protein sequence ID" value="EEG55194.1"/>
    <property type="molecule type" value="Genomic_DNA"/>
</dbReference>
<name>C0D0C7_9FIRM</name>
<organism evidence="2 3">
    <name type="scientific">[Clostridium] asparagiforme DSM 15981</name>
    <dbReference type="NCBI Taxonomy" id="518636"/>
    <lineage>
        <taxon>Bacteria</taxon>
        <taxon>Bacillati</taxon>
        <taxon>Bacillota</taxon>
        <taxon>Clostridia</taxon>
        <taxon>Lachnospirales</taxon>
        <taxon>Lachnospiraceae</taxon>
        <taxon>Enterocloster</taxon>
    </lineage>
</organism>
<dbReference type="AlphaFoldDB" id="C0D0C7"/>
<gene>
    <name evidence="2" type="ORF">CLOSTASPAR_02710</name>
</gene>
<evidence type="ECO:0000313" key="2">
    <source>
        <dbReference type="EMBL" id="EEG55194.1"/>
    </source>
</evidence>
<reference evidence="2 3" key="1">
    <citation type="submission" date="2009-01" db="EMBL/GenBank/DDBJ databases">
        <authorList>
            <person name="Fulton L."/>
            <person name="Clifton S."/>
            <person name="Fulton B."/>
            <person name="Xu J."/>
            <person name="Minx P."/>
            <person name="Pepin K.H."/>
            <person name="Johnson M."/>
            <person name="Bhonagiri V."/>
            <person name="Nash W.E."/>
            <person name="Mardis E.R."/>
            <person name="Wilson R.K."/>
        </authorList>
    </citation>
    <scope>NUCLEOTIDE SEQUENCE [LARGE SCALE GENOMIC DNA]</scope>
    <source>
        <strain evidence="2 3">DSM 15981</strain>
    </source>
</reference>
<evidence type="ECO:0000256" key="1">
    <source>
        <dbReference type="SAM" id="MobiDB-lite"/>
    </source>
</evidence>
<accession>C0D0C7</accession>
<feature type="region of interest" description="Disordered" evidence="1">
    <location>
        <begin position="1"/>
        <end position="40"/>
    </location>
</feature>
<evidence type="ECO:0000313" key="3">
    <source>
        <dbReference type="Proteomes" id="UP000004756"/>
    </source>
</evidence>
<proteinExistence type="predicted"/>
<reference evidence="2 3" key="2">
    <citation type="submission" date="2009-02" db="EMBL/GenBank/DDBJ databases">
        <title>Draft genome sequence of Clostridium asparagiforme (DSM 15981).</title>
        <authorList>
            <person name="Sudarsanam P."/>
            <person name="Ley R."/>
            <person name="Guruge J."/>
            <person name="Turnbaugh P.J."/>
            <person name="Mahowald M."/>
            <person name="Liep D."/>
            <person name="Gordon J."/>
        </authorList>
    </citation>
    <scope>NUCLEOTIDE SEQUENCE [LARGE SCALE GENOMIC DNA]</scope>
    <source>
        <strain evidence="2 3">DSM 15981</strain>
    </source>
</reference>
<comment type="caution">
    <text evidence="2">The sequence shown here is derived from an EMBL/GenBank/DDBJ whole genome shotgun (WGS) entry which is preliminary data.</text>
</comment>
<keyword evidence="3" id="KW-1185">Reference proteome</keyword>
<dbReference type="HOGENOM" id="CLU_3287139_0_0_9"/>